<evidence type="ECO:0000256" key="4">
    <source>
        <dbReference type="ARBA" id="ARBA00023136"/>
    </source>
</evidence>
<dbReference type="InterPro" id="IPR000620">
    <property type="entry name" value="EamA_dom"/>
</dbReference>
<dbReference type="PANTHER" id="PTHR22911">
    <property type="entry name" value="ACYL-MALONYL CONDENSING ENZYME-RELATED"/>
    <property type="match status" value="1"/>
</dbReference>
<feature type="transmembrane region" description="Helical" evidence="5">
    <location>
        <begin position="225"/>
        <end position="245"/>
    </location>
</feature>
<feature type="transmembrane region" description="Helical" evidence="5">
    <location>
        <begin position="281"/>
        <end position="299"/>
    </location>
</feature>
<feature type="transmembrane region" description="Helical" evidence="5">
    <location>
        <begin position="40"/>
        <end position="61"/>
    </location>
</feature>
<evidence type="ECO:0000256" key="5">
    <source>
        <dbReference type="SAM" id="Phobius"/>
    </source>
</evidence>
<keyword evidence="3 5" id="KW-1133">Transmembrane helix</keyword>
<dbReference type="AlphaFoldDB" id="Q6BA71"/>
<feature type="transmembrane region" description="Helical" evidence="5">
    <location>
        <begin position="12"/>
        <end position="34"/>
    </location>
</feature>
<proteinExistence type="predicted"/>
<name>Q6BA71_9PROT</name>
<feature type="transmembrane region" description="Helical" evidence="5">
    <location>
        <begin position="73"/>
        <end position="93"/>
    </location>
</feature>
<evidence type="ECO:0000256" key="1">
    <source>
        <dbReference type="ARBA" id="ARBA00004141"/>
    </source>
</evidence>
<dbReference type="Pfam" id="PF00892">
    <property type="entry name" value="EamA"/>
    <property type="match status" value="1"/>
</dbReference>
<evidence type="ECO:0000256" key="2">
    <source>
        <dbReference type="ARBA" id="ARBA00022692"/>
    </source>
</evidence>
<keyword evidence="2 5" id="KW-0812">Transmembrane</keyword>
<feature type="transmembrane region" description="Helical" evidence="5">
    <location>
        <begin position="99"/>
        <end position="118"/>
    </location>
</feature>
<evidence type="ECO:0000259" key="6">
    <source>
        <dbReference type="Pfam" id="PF00892"/>
    </source>
</evidence>
<feature type="domain" description="EamA" evidence="6">
    <location>
        <begin position="14"/>
        <end position="141"/>
    </location>
</feature>
<accession>Q6BA71</accession>
<feature type="transmembrane region" description="Helical" evidence="5">
    <location>
        <begin position="125"/>
        <end position="142"/>
    </location>
</feature>
<dbReference type="PANTHER" id="PTHR22911:SF6">
    <property type="entry name" value="SOLUTE CARRIER FAMILY 35 MEMBER G1"/>
    <property type="match status" value="1"/>
</dbReference>
<feature type="transmembrane region" description="Helical" evidence="5">
    <location>
        <begin position="148"/>
        <end position="169"/>
    </location>
</feature>
<evidence type="ECO:0000256" key="3">
    <source>
        <dbReference type="ARBA" id="ARBA00022989"/>
    </source>
</evidence>
<comment type="subcellular location">
    <subcellularLocation>
        <location evidence="1">Membrane</location>
        <topology evidence="1">Multi-pass membrane protein</topology>
    </subcellularLocation>
</comment>
<feature type="transmembrane region" description="Helical" evidence="5">
    <location>
        <begin position="181"/>
        <end position="205"/>
    </location>
</feature>
<reference evidence="7" key="1">
    <citation type="journal article" date="2005" name="Appl. Environ. Microbiol.">
        <title>Roseobacter-like bacteria in red and mediterranean sea aerobic anoxygenic photosynthetic populations.</title>
        <authorList>
            <person name="Oz A."/>
            <person name="Sabehi G."/>
            <person name="Koblizek M."/>
            <person name="Massana R."/>
            <person name="Beja O."/>
        </authorList>
    </citation>
    <scope>NUCLEOTIDE SEQUENCE</scope>
</reference>
<dbReference type="EMBL" id="AY671989">
    <property type="protein sequence ID" value="AAT90300.1"/>
    <property type="molecule type" value="Genomic_DNA"/>
</dbReference>
<dbReference type="SUPFAM" id="SSF103481">
    <property type="entry name" value="Multidrug resistance efflux transporter EmrE"/>
    <property type="match status" value="2"/>
</dbReference>
<protein>
    <submittedName>
        <fullName evidence="7">Putative permease</fullName>
    </submittedName>
</protein>
<feature type="transmembrane region" description="Helical" evidence="5">
    <location>
        <begin position="257"/>
        <end position="275"/>
    </location>
</feature>
<dbReference type="InterPro" id="IPR037185">
    <property type="entry name" value="EmrE-like"/>
</dbReference>
<keyword evidence="4 5" id="KW-0472">Membrane</keyword>
<sequence length="305" mass="33485">MRDFIPVNNRKAGLIMVLAMFIIGFIDNYIVVIAETASLWQFQIMRAGLAMPILIIISAFGMGRLRPVRWWAVYFRSFLTALSMLFYFGSLAFVPFSDALAGLFTAPIFVLLISAFFLKQAIGSIRVIAVIIGFLGILLVLGNTTEEFSYISLLPTIGGFFYACGSIATRQLCMGETTLSMLAALLVIQAFIGFVAIFCLSTFGFDAPPGADGFILRTWVWEMSPFIWWVVLQAVGATVGVGLIFRAYQIGDASYVSIYEYSVFIFGPAFAWVLVDQPIAKLQVMGILCITFAGVMIALRSGSTS</sequence>
<organism evidence="7">
    <name type="scientific">uncultured proteobacterium eBACred25D05</name>
    <dbReference type="NCBI Taxonomy" id="287841"/>
    <lineage>
        <taxon>Bacteria</taxon>
        <taxon>Pseudomonadati</taxon>
        <taxon>Pseudomonadota</taxon>
        <taxon>environmental samples</taxon>
    </lineage>
</organism>
<dbReference type="GO" id="GO:0016020">
    <property type="term" value="C:membrane"/>
    <property type="evidence" value="ECO:0007669"/>
    <property type="project" value="UniProtKB-SubCell"/>
</dbReference>
<evidence type="ECO:0000313" key="7">
    <source>
        <dbReference type="EMBL" id="AAT90300.1"/>
    </source>
</evidence>